<evidence type="ECO:0000256" key="7">
    <source>
        <dbReference type="ARBA" id="ARBA00022777"/>
    </source>
</evidence>
<comment type="similarity">
    <text evidence="11">Belongs to the Thz kinase family.</text>
</comment>
<evidence type="ECO:0000256" key="4">
    <source>
        <dbReference type="ARBA" id="ARBA00022679"/>
    </source>
</evidence>
<dbReference type="NCBIfam" id="NF006830">
    <property type="entry name" value="PRK09355.1"/>
    <property type="match status" value="1"/>
</dbReference>
<dbReference type="RefSeq" id="WP_272880326.1">
    <property type="nucleotide sequence ID" value="NZ_AP025343.1"/>
</dbReference>
<protein>
    <recommendedName>
        <fullName evidence="11">Hydroxyethylthiazole kinase</fullName>
        <ecNumber evidence="11">2.7.1.50</ecNumber>
    </recommendedName>
    <alternativeName>
        <fullName evidence="11">4-methyl-5-beta-hydroxyethylthiazole kinase</fullName>
        <shortName evidence="11">TH kinase</shortName>
        <shortName evidence="11">Thz kinase</shortName>
    </alternativeName>
</protein>
<dbReference type="EMBL" id="BORT01000020">
    <property type="protein sequence ID" value="GIO49301.1"/>
    <property type="molecule type" value="Genomic_DNA"/>
</dbReference>
<proteinExistence type="inferred from homology"/>
<dbReference type="GO" id="GO:0009228">
    <property type="term" value="P:thiamine biosynthetic process"/>
    <property type="evidence" value="ECO:0007669"/>
    <property type="project" value="UniProtKB-KW"/>
</dbReference>
<keyword evidence="7 11" id="KW-0418">Kinase</keyword>
<dbReference type="Proteomes" id="UP000682811">
    <property type="component" value="Unassembled WGS sequence"/>
</dbReference>
<evidence type="ECO:0000313" key="12">
    <source>
        <dbReference type="EMBL" id="GIO49301.1"/>
    </source>
</evidence>
<dbReference type="AlphaFoldDB" id="A0A920CQ18"/>
<dbReference type="CDD" id="cd01170">
    <property type="entry name" value="THZ_kinase"/>
    <property type="match status" value="1"/>
</dbReference>
<sequence>MTAISEMQLLPQEIKRRRPLVHNITNVVVTNFTANGLLAVGASPVMAYAREEVADMAKMAGALVLNLGTLSAELVEAAILAGRSANQHGVPVLLDPVGAGATPFRTKAALEILNNVRVSLVRGNAAEVANLIGEAAAIKGVDADGMEEAEAPTDLAARAAHRIGSVVAISGREDVITDGETGYVIHGGHPMLTRVTGTGCLLTSVMGAFAAVESDILKAGAAGLAFYGAAAVRAYAAAGKRGPGSFQTAFLDALAEMDQFPVAEDAVIRHKIPAGRGFLQ</sequence>
<dbReference type="Pfam" id="PF02110">
    <property type="entry name" value="HK"/>
    <property type="match status" value="1"/>
</dbReference>
<gene>
    <name evidence="11 12" type="primary">thiM</name>
    <name evidence="12" type="ORF">J34TS1_40660</name>
</gene>
<evidence type="ECO:0000256" key="2">
    <source>
        <dbReference type="ARBA" id="ARBA00001946"/>
    </source>
</evidence>
<evidence type="ECO:0000256" key="5">
    <source>
        <dbReference type="ARBA" id="ARBA00022723"/>
    </source>
</evidence>
<dbReference type="PRINTS" id="PR01099">
    <property type="entry name" value="HYETHTZKNASE"/>
</dbReference>
<evidence type="ECO:0000256" key="3">
    <source>
        <dbReference type="ARBA" id="ARBA00004868"/>
    </source>
</evidence>
<comment type="pathway">
    <text evidence="3 11">Cofactor biosynthesis; thiamine diphosphate biosynthesis; 4-methyl-5-(2-phosphoethyl)-thiazole from 5-(2-hydroxyethyl)-4-methylthiazole: step 1/1.</text>
</comment>
<feature type="binding site" evidence="11">
    <location>
        <position position="46"/>
    </location>
    <ligand>
        <name>substrate</name>
    </ligand>
</feature>
<dbReference type="GO" id="GO:0009229">
    <property type="term" value="P:thiamine diphosphate biosynthetic process"/>
    <property type="evidence" value="ECO:0007669"/>
    <property type="project" value="UniProtKB-UniRule"/>
</dbReference>
<evidence type="ECO:0000256" key="9">
    <source>
        <dbReference type="ARBA" id="ARBA00022842"/>
    </source>
</evidence>
<dbReference type="GO" id="GO:0004417">
    <property type="term" value="F:hydroxyethylthiazole kinase activity"/>
    <property type="evidence" value="ECO:0007669"/>
    <property type="project" value="UniProtKB-UniRule"/>
</dbReference>
<feature type="binding site" evidence="11">
    <location>
        <position position="197"/>
    </location>
    <ligand>
        <name>substrate</name>
    </ligand>
</feature>
<keyword evidence="9 11" id="KW-0460">Magnesium</keyword>
<dbReference type="InterPro" id="IPR029056">
    <property type="entry name" value="Ribokinase-like"/>
</dbReference>
<dbReference type="Gene3D" id="3.40.1190.20">
    <property type="match status" value="1"/>
</dbReference>
<comment type="catalytic activity">
    <reaction evidence="1 11">
        <text>5-(2-hydroxyethyl)-4-methylthiazole + ATP = 4-methyl-5-(2-phosphooxyethyl)-thiazole + ADP + H(+)</text>
        <dbReference type="Rhea" id="RHEA:24212"/>
        <dbReference type="ChEBI" id="CHEBI:15378"/>
        <dbReference type="ChEBI" id="CHEBI:17957"/>
        <dbReference type="ChEBI" id="CHEBI:30616"/>
        <dbReference type="ChEBI" id="CHEBI:58296"/>
        <dbReference type="ChEBI" id="CHEBI:456216"/>
        <dbReference type="EC" id="2.7.1.50"/>
    </reaction>
</comment>
<dbReference type="HAMAP" id="MF_00228">
    <property type="entry name" value="Thz_kinase"/>
    <property type="match status" value="1"/>
</dbReference>
<dbReference type="InterPro" id="IPR000417">
    <property type="entry name" value="Hyethyz_kinase"/>
</dbReference>
<dbReference type="GO" id="GO:0005524">
    <property type="term" value="F:ATP binding"/>
    <property type="evidence" value="ECO:0007669"/>
    <property type="project" value="UniProtKB-UniRule"/>
</dbReference>
<organism evidence="12 13">
    <name type="scientific">Paenibacillus azoreducens</name>
    <dbReference type="NCBI Taxonomy" id="116718"/>
    <lineage>
        <taxon>Bacteria</taxon>
        <taxon>Bacillati</taxon>
        <taxon>Bacillota</taxon>
        <taxon>Bacilli</taxon>
        <taxon>Bacillales</taxon>
        <taxon>Paenibacillaceae</taxon>
        <taxon>Paenibacillus</taxon>
    </lineage>
</organism>
<keyword evidence="8 11" id="KW-0067">ATP-binding</keyword>
<comment type="caution">
    <text evidence="12">The sequence shown here is derived from an EMBL/GenBank/DDBJ whole genome shotgun (WGS) entry which is preliminary data.</text>
</comment>
<evidence type="ECO:0000256" key="8">
    <source>
        <dbReference type="ARBA" id="ARBA00022840"/>
    </source>
</evidence>
<evidence type="ECO:0000256" key="10">
    <source>
        <dbReference type="ARBA" id="ARBA00022977"/>
    </source>
</evidence>
<comment type="cofactor">
    <cofactor evidence="2 11">
        <name>Mg(2+)</name>
        <dbReference type="ChEBI" id="CHEBI:18420"/>
    </cofactor>
</comment>
<feature type="binding site" evidence="11">
    <location>
        <position position="170"/>
    </location>
    <ligand>
        <name>ATP</name>
        <dbReference type="ChEBI" id="CHEBI:30616"/>
    </ligand>
</feature>
<keyword evidence="6 11" id="KW-0547">Nucleotide-binding</keyword>
<comment type="function">
    <text evidence="11">Catalyzes the phosphorylation of the hydroxyl group of 4-methyl-5-beta-hydroxyethylthiazole (THZ).</text>
</comment>
<reference evidence="12 13" key="1">
    <citation type="submission" date="2021-03" db="EMBL/GenBank/DDBJ databases">
        <title>Antimicrobial resistance genes in bacteria isolated from Japanese honey, and their potential for conferring macrolide and lincosamide resistance in the American foulbrood pathogen Paenibacillus larvae.</title>
        <authorList>
            <person name="Okamoto M."/>
            <person name="Kumagai M."/>
            <person name="Kanamori H."/>
            <person name="Takamatsu D."/>
        </authorList>
    </citation>
    <scope>NUCLEOTIDE SEQUENCE [LARGE SCALE GENOMIC DNA]</scope>
    <source>
        <strain evidence="12 13">J34TS1</strain>
    </source>
</reference>
<evidence type="ECO:0000256" key="1">
    <source>
        <dbReference type="ARBA" id="ARBA00001771"/>
    </source>
</evidence>
<accession>A0A920CQ18</accession>
<keyword evidence="13" id="KW-1185">Reference proteome</keyword>
<evidence type="ECO:0000256" key="11">
    <source>
        <dbReference type="HAMAP-Rule" id="MF_00228"/>
    </source>
</evidence>
<dbReference type="EC" id="2.7.1.50" evidence="11"/>
<keyword evidence="10 11" id="KW-0784">Thiamine biosynthesis</keyword>
<name>A0A920CQ18_9BACL</name>
<feature type="binding site" evidence="11">
    <location>
        <position position="122"/>
    </location>
    <ligand>
        <name>ATP</name>
        <dbReference type="ChEBI" id="CHEBI:30616"/>
    </ligand>
</feature>
<dbReference type="PIRSF" id="PIRSF000513">
    <property type="entry name" value="Thz_kinase"/>
    <property type="match status" value="1"/>
</dbReference>
<keyword evidence="5 11" id="KW-0479">Metal-binding</keyword>
<dbReference type="SUPFAM" id="SSF53613">
    <property type="entry name" value="Ribokinase-like"/>
    <property type="match status" value="1"/>
</dbReference>
<dbReference type="GO" id="GO:0000287">
    <property type="term" value="F:magnesium ion binding"/>
    <property type="evidence" value="ECO:0007669"/>
    <property type="project" value="UniProtKB-UniRule"/>
</dbReference>
<keyword evidence="4 11" id="KW-0808">Transferase</keyword>
<evidence type="ECO:0000313" key="13">
    <source>
        <dbReference type="Proteomes" id="UP000682811"/>
    </source>
</evidence>
<dbReference type="NCBIfam" id="TIGR00694">
    <property type="entry name" value="thiM"/>
    <property type="match status" value="1"/>
</dbReference>
<evidence type="ECO:0000256" key="6">
    <source>
        <dbReference type="ARBA" id="ARBA00022741"/>
    </source>
</evidence>